<dbReference type="RefSeq" id="WP_163940052.1">
    <property type="nucleotide sequence ID" value="NZ_JAAIKC010000001.1"/>
</dbReference>
<dbReference type="InterPro" id="IPR003439">
    <property type="entry name" value="ABC_transporter-like_ATP-bd"/>
</dbReference>
<dbReference type="PANTHER" id="PTHR43776:SF7">
    <property type="entry name" value="D,D-DIPEPTIDE TRANSPORT ATP-BINDING PROTEIN DDPF-RELATED"/>
    <property type="match status" value="1"/>
</dbReference>
<dbReference type="InterPro" id="IPR027417">
    <property type="entry name" value="P-loop_NTPase"/>
</dbReference>
<dbReference type="Gene3D" id="3.40.50.300">
    <property type="entry name" value="P-loop containing nucleotide triphosphate hydrolases"/>
    <property type="match status" value="1"/>
</dbReference>
<reference evidence="6" key="1">
    <citation type="submission" date="2020-02" db="EMBL/GenBank/DDBJ databases">
        <authorList>
            <person name="Shen X.-R."/>
            <person name="Zhang Y.-X."/>
        </authorList>
    </citation>
    <scope>NUCLEOTIDE SEQUENCE</scope>
    <source>
        <strain evidence="6">SYP-B3998</strain>
    </source>
</reference>
<dbReference type="Pfam" id="PF00005">
    <property type="entry name" value="ABC_tran"/>
    <property type="match status" value="1"/>
</dbReference>
<dbReference type="GO" id="GO:0055085">
    <property type="term" value="P:transmembrane transport"/>
    <property type="evidence" value="ECO:0007669"/>
    <property type="project" value="UniProtKB-ARBA"/>
</dbReference>
<keyword evidence="3" id="KW-0547">Nucleotide-binding</keyword>
<dbReference type="GO" id="GO:0005524">
    <property type="term" value="F:ATP binding"/>
    <property type="evidence" value="ECO:0007669"/>
    <property type="project" value="UniProtKB-KW"/>
</dbReference>
<evidence type="ECO:0000313" key="6">
    <source>
        <dbReference type="EMBL" id="NEW04452.1"/>
    </source>
</evidence>
<dbReference type="CDD" id="cd03257">
    <property type="entry name" value="ABC_NikE_OppD_transporters"/>
    <property type="match status" value="1"/>
</dbReference>
<comment type="caution">
    <text evidence="6">The sequence shown here is derived from an EMBL/GenBank/DDBJ whole genome shotgun (WGS) entry which is preliminary data.</text>
</comment>
<feature type="domain" description="ABC transporter" evidence="5">
    <location>
        <begin position="1"/>
        <end position="215"/>
    </location>
</feature>
<evidence type="ECO:0000256" key="4">
    <source>
        <dbReference type="ARBA" id="ARBA00022840"/>
    </source>
</evidence>
<dbReference type="PANTHER" id="PTHR43776">
    <property type="entry name" value="TRANSPORT ATP-BINDING PROTEIN"/>
    <property type="match status" value="1"/>
</dbReference>
<name>A0A6G3ZQN9_9BACL</name>
<dbReference type="PROSITE" id="PS50893">
    <property type="entry name" value="ABC_TRANSPORTER_2"/>
    <property type="match status" value="1"/>
</dbReference>
<sequence>MKKSFRKKHVLRDISFIVSSGESVGLIGKSGSGKSTIARCIVDLERPDGGDMLWKGSSLSDKKIRRESRRSIQIVFQDPRSSLNPGWTTQKSLREAFKCFHAETILNEERIFEDLLVSVGLDEGYLKRYPHEMSTGQCQRVCIARALVANPELIILDECLSALDVSVQAQVMELLQELHDTRNVSYLFISHDIAVVASLCDRILVIDQGCHCRRR</sequence>
<dbReference type="SMART" id="SM00382">
    <property type="entry name" value="AAA"/>
    <property type="match status" value="1"/>
</dbReference>
<evidence type="ECO:0000259" key="5">
    <source>
        <dbReference type="PROSITE" id="PS50893"/>
    </source>
</evidence>
<dbReference type="SUPFAM" id="SSF52540">
    <property type="entry name" value="P-loop containing nucleoside triphosphate hydrolases"/>
    <property type="match status" value="1"/>
</dbReference>
<protein>
    <submittedName>
        <fullName evidence="6">ABC transporter ATP-binding protein</fullName>
    </submittedName>
</protein>
<proteinExistence type="inferred from homology"/>
<dbReference type="AlphaFoldDB" id="A0A6G3ZQN9"/>
<dbReference type="EMBL" id="JAAIKC010000001">
    <property type="protein sequence ID" value="NEW04452.1"/>
    <property type="molecule type" value="Genomic_DNA"/>
</dbReference>
<comment type="similarity">
    <text evidence="1">Belongs to the ABC transporter superfamily.</text>
</comment>
<evidence type="ECO:0000256" key="2">
    <source>
        <dbReference type="ARBA" id="ARBA00022448"/>
    </source>
</evidence>
<keyword evidence="4 6" id="KW-0067">ATP-binding</keyword>
<dbReference type="InterPro" id="IPR050319">
    <property type="entry name" value="ABC_transp_ATP-bind"/>
</dbReference>
<evidence type="ECO:0000256" key="1">
    <source>
        <dbReference type="ARBA" id="ARBA00005417"/>
    </source>
</evidence>
<dbReference type="InterPro" id="IPR003593">
    <property type="entry name" value="AAA+_ATPase"/>
</dbReference>
<keyword evidence="2" id="KW-0813">Transport</keyword>
<dbReference type="GO" id="GO:0016887">
    <property type="term" value="F:ATP hydrolysis activity"/>
    <property type="evidence" value="ECO:0007669"/>
    <property type="project" value="InterPro"/>
</dbReference>
<evidence type="ECO:0000256" key="3">
    <source>
        <dbReference type="ARBA" id="ARBA00022741"/>
    </source>
</evidence>
<gene>
    <name evidence="6" type="ORF">GK047_00240</name>
</gene>
<accession>A0A6G3ZQN9</accession>
<organism evidence="6">
    <name type="scientific">Paenibacillus sp. SYP-B3998</name>
    <dbReference type="NCBI Taxonomy" id="2678564"/>
    <lineage>
        <taxon>Bacteria</taxon>
        <taxon>Bacillati</taxon>
        <taxon>Bacillota</taxon>
        <taxon>Bacilli</taxon>
        <taxon>Bacillales</taxon>
        <taxon>Paenibacillaceae</taxon>
        <taxon>Paenibacillus</taxon>
    </lineage>
</organism>